<organism evidence="1 2">
    <name type="scientific">Entomophthora muscae</name>
    <dbReference type="NCBI Taxonomy" id="34485"/>
    <lineage>
        <taxon>Eukaryota</taxon>
        <taxon>Fungi</taxon>
        <taxon>Fungi incertae sedis</taxon>
        <taxon>Zoopagomycota</taxon>
        <taxon>Entomophthoromycotina</taxon>
        <taxon>Entomophthoromycetes</taxon>
        <taxon>Entomophthorales</taxon>
        <taxon>Entomophthoraceae</taxon>
        <taxon>Entomophthora</taxon>
    </lineage>
</organism>
<accession>A0ACC2RWW2</accession>
<dbReference type="EMBL" id="QTSX02006439">
    <property type="protein sequence ID" value="KAJ9054536.1"/>
    <property type="molecule type" value="Genomic_DNA"/>
</dbReference>
<keyword evidence="2" id="KW-1185">Reference proteome</keyword>
<evidence type="ECO:0000313" key="1">
    <source>
        <dbReference type="EMBL" id="KAJ9054536.1"/>
    </source>
</evidence>
<reference evidence="1" key="1">
    <citation type="submission" date="2022-04" db="EMBL/GenBank/DDBJ databases">
        <title>Genome of the entomopathogenic fungus Entomophthora muscae.</title>
        <authorList>
            <person name="Elya C."/>
            <person name="Lovett B.R."/>
            <person name="Lee E."/>
            <person name="Macias A.M."/>
            <person name="Hajek A.E."/>
            <person name="De Bivort B.L."/>
            <person name="Kasson M.T."/>
            <person name="De Fine Licht H.H."/>
            <person name="Stajich J.E."/>
        </authorList>
    </citation>
    <scope>NUCLEOTIDE SEQUENCE</scope>
    <source>
        <strain evidence="1">Berkeley</strain>
    </source>
</reference>
<evidence type="ECO:0000313" key="2">
    <source>
        <dbReference type="Proteomes" id="UP001165960"/>
    </source>
</evidence>
<comment type="caution">
    <text evidence="1">The sequence shown here is derived from an EMBL/GenBank/DDBJ whole genome shotgun (WGS) entry which is preliminary data.</text>
</comment>
<name>A0ACC2RWW2_9FUNG</name>
<proteinExistence type="predicted"/>
<dbReference type="Proteomes" id="UP001165960">
    <property type="component" value="Unassembled WGS sequence"/>
</dbReference>
<sequence>MQQNDTYFSFVFGPVEPVLGIDICMFVLGLVGFSINVLLLYMTFIYRKRSCAIDTTLIQIISLFDALTSLFMVVSILLRWTTGEAVLTNDGLWCRVSSIMFGGATLLTLVFAALLALVRYLVIARGWRINGRVFTFVSYVLVVFILTEFTYLAFRFRVTVPPSGLYCLPRFWEKDYSSRFVGVTTIALLVFTIFTIPMSYLGITLHYHKLIRDMGSSKNYEHVWRIRRSTNSLIVIVTCYFFAFFPEFLLVGVSVGGIVRRTNVLDGIVIFLLSSTTVINALFSLLLHDDIHRIFLRHLGLSRDILGQPLP</sequence>
<gene>
    <name evidence="1" type="ORF">DSO57_1013409</name>
</gene>
<protein>
    <submittedName>
        <fullName evidence="1">Uncharacterized protein</fullName>
    </submittedName>
</protein>